<keyword evidence="1" id="KW-0812">Transmembrane</keyword>
<sequence>MEDIADQPLLMIAKNYSKVSQSVYMYTGLWMITHLPLAGILVEADKLRLRTLKEFVDILTPLQGMDLLICVKKVNDL</sequence>
<keyword evidence="1" id="KW-1133">Transmembrane helix</keyword>
<dbReference type="InterPro" id="IPR051886">
    <property type="entry name" value="Seed_Dev/Stress_Resp_Reg"/>
</dbReference>
<dbReference type="PANTHER" id="PTHR46354">
    <property type="entry name" value="DOG1 DOMAIN-CONTAINING PROTEIN"/>
    <property type="match status" value="1"/>
</dbReference>
<dbReference type="AlphaFoldDB" id="A0A5J5BWE3"/>
<proteinExistence type="predicted"/>
<evidence type="ECO:0000256" key="1">
    <source>
        <dbReference type="SAM" id="Phobius"/>
    </source>
</evidence>
<feature type="transmembrane region" description="Helical" evidence="1">
    <location>
        <begin position="23"/>
        <end position="42"/>
    </location>
</feature>
<organism evidence="2 3">
    <name type="scientific">Nyssa sinensis</name>
    <dbReference type="NCBI Taxonomy" id="561372"/>
    <lineage>
        <taxon>Eukaryota</taxon>
        <taxon>Viridiplantae</taxon>
        <taxon>Streptophyta</taxon>
        <taxon>Embryophyta</taxon>
        <taxon>Tracheophyta</taxon>
        <taxon>Spermatophyta</taxon>
        <taxon>Magnoliopsida</taxon>
        <taxon>eudicotyledons</taxon>
        <taxon>Gunneridae</taxon>
        <taxon>Pentapetalae</taxon>
        <taxon>asterids</taxon>
        <taxon>Cornales</taxon>
        <taxon>Nyssaceae</taxon>
        <taxon>Nyssa</taxon>
    </lineage>
</organism>
<dbReference type="PANTHER" id="PTHR46354:SF7">
    <property type="entry name" value="PROTEIN DOG1-LIKE 1"/>
    <property type="match status" value="1"/>
</dbReference>
<evidence type="ECO:0000313" key="2">
    <source>
        <dbReference type="EMBL" id="KAA8547158.1"/>
    </source>
</evidence>
<keyword evidence="1" id="KW-0472">Membrane</keyword>
<keyword evidence="3" id="KW-1185">Reference proteome</keyword>
<accession>A0A5J5BWE3</accession>
<protein>
    <submittedName>
        <fullName evidence="2">Uncharacterized protein</fullName>
    </submittedName>
</protein>
<dbReference type="EMBL" id="CM018032">
    <property type="protein sequence ID" value="KAA8547158.1"/>
    <property type="molecule type" value="Genomic_DNA"/>
</dbReference>
<name>A0A5J5BWE3_9ASTE</name>
<dbReference type="OrthoDB" id="1897224at2759"/>
<gene>
    <name evidence="2" type="ORF">F0562_003576</name>
</gene>
<evidence type="ECO:0000313" key="3">
    <source>
        <dbReference type="Proteomes" id="UP000325577"/>
    </source>
</evidence>
<reference evidence="2 3" key="1">
    <citation type="submission" date="2019-09" db="EMBL/GenBank/DDBJ databases">
        <title>A chromosome-level genome assembly of the Chinese tupelo Nyssa sinensis.</title>
        <authorList>
            <person name="Yang X."/>
            <person name="Kang M."/>
            <person name="Yang Y."/>
            <person name="Xiong H."/>
            <person name="Wang M."/>
            <person name="Zhang Z."/>
            <person name="Wang Z."/>
            <person name="Wu H."/>
            <person name="Ma T."/>
            <person name="Liu J."/>
            <person name="Xi Z."/>
        </authorList>
    </citation>
    <scope>NUCLEOTIDE SEQUENCE [LARGE SCALE GENOMIC DNA]</scope>
    <source>
        <strain evidence="2">J267</strain>
        <tissue evidence="2">Leaf</tissue>
    </source>
</reference>
<dbReference type="Proteomes" id="UP000325577">
    <property type="component" value="Linkage Group LG1"/>
</dbReference>